<feature type="compositionally biased region" description="Low complexity" evidence="1">
    <location>
        <begin position="150"/>
        <end position="165"/>
    </location>
</feature>
<organism evidence="3 4">
    <name type="scientific">Ancylostoma caninum</name>
    <name type="common">Dog hookworm</name>
    <dbReference type="NCBI Taxonomy" id="29170"/>
    <lineage>
        <taxon>Eukaryota</taxon>
        <taxon>Metazoa</taxon>
        <taxon>Ecdysozoa</taxon>
        <taxon>Nematoda</taxon>
        <taxon>Chromadorea</taxon>
        <taxon>Rhabditida</taxon>
        <taxon>Rhabditina</taxon>
        <taxon>Rhabditomorpha</taxon>
        <taxon>Strongyloidea</taxon>
        <taxon>Ancylostomatidae</taxon>
        <taxon>Ancylostomatinae</taxon>
        <taxon>Ancylostoma</taxon>
    </lineage>
</organism>
<name>A0A368GGA8_ANCCA</name>
<dbReference type="EMBL" id="JOJR01000158">
    <property type="protein sequence ID" value="RCN43423.1"/>
    <property type="molecule type" value="Genomic_DNA"/>
</dbReference>
<dbReference type="Proteomes" id="UP000252519">
    <property type="component" value="Unassembled WGS sequence"/>
</dbReference>
<dbReference type="OrthoDB" id="10550177at2759"/>
<proteinExistence type="predicted"/>
<accession>A0A368GGA8</accession>
<dbReference type="AlphaFoldDB" id="A0A368GGA8"/>
<protein>
    <submittedName>
        <fullName evidence="3">Uncharacterized protein</fullName>
    </submittedName>
</protein>
<sequence length="223" mass="24487">MYSVWDSGGPPLFHRQLNICLASQVDLLVKFLLTFFFLTFLATAMCSRRKKAGEDNLKTARSIRAVLTVGKKGKAIGMDSGSIVEEVKMQSEETGNKTKPPSDLGEATEKKKPQTSPPTKPELPQNQQAKSPTEAERLEHGGDGYENFGPPQESAPEAAATEAAAICKAQPIAPVIEVTRKSDKSRQKRRSKIERLFTDKTQDFSGRGHMAKALRTKRSEVAV</sequence>
<evidence type="ECO:0000313" key="4">
    <source>
        <dbReference type="Proteomes" id="UP000252519"/>
    </source>
</evidence>
<keyword evidence="4" id="KW-1185">Reference proteome</keyword>
<gene>
    <name evidence="3" type="ORF">ANCCAN_10614</name>
</gene>
<keyword evidence="2" id="KW-0812">Transmembrane</keyword>
<keyword evidence="2" id="KW-0472">Membrane</keyword>
<feature type="compositionally biased region" description="Basic and acidic residues" evidence="1">
    <location>
        <begin position="133"/>
        <end position="143"/>
    </location>
</feature>
<evidence type="ECO:0000313" key="3">
    <source>
        <dbReference type="EMBL" id="RCN43423.1"/>
    </source>
</evidence>
<feature type="transmembrane region" description="Helical" evidence="2">
    <location>
        <begin position="27"/>
        <end position="46"/>
    </location>
</feature>
<evidence type="ECO:0000256" key="1">
    <source>
        <dbReference type="SAM" id="MobiDB-lite"/>
    </source>
</evidence>
<reference evidence="3 4" key="1">
    <citation type="submission" date="2014-10" db="EMBL/GenBank/DDBJ databases">
        <title>Draft genome of the hookworm Ancylostoma caninum.</title>
        <authorList>
            <person name="Mitreva M."/>
        </authorList>
    </citation>
    <scope>NUCLEOTIDE SEQUENCE [LARGE SCALE GENOMIC DNA]</scope>
    <source>
        <strain evidence="3 4">Baltimore</strain>
    </source>
</reference>
<feature type="region of interest" description="Disordered" evidence="1">
    <location>
        <begin position="88"/>
        <end position="197"/>
    </location>
</feature>
<evidence type="ECO:0000256" key="2">
    <source>
        <dbReference type="SAM" id="Phobius"/>
    </source>
</evidence>
<comment type="caution">
    <text evidence="3">The sequence shown here is derived from an EMBL/GenBank/DDBJ whole genome shotgun (WGS) entry which is preliminary data.</text>
</comment>
<keyword evidence="2" id="KW-1133">Transmembrane helix</keyword>